<organism evidence="1 2">
    <name type="scientific">Leptosia nina</name>
    <dbReference type="NCBI Taxonomy" id="320188"/>
    <lineage>
        <taxon>Eukaryota</taxon>
        <taxon>Metazoa</taxon>
        <taxon>Ecdysozoa</taxon>
        <taxon>Arthropoda</taxon>
        <taxon>Hexapoda</taxon>
        <taxon>Insecta</taxon>
        <taxon>Pterygota</taxon>
        <taxon>Neoptera</taxon>
        <taxon>Endopterygota</taxon>
        <taxon>Lepidoptera</taxon>
        <taxon>Glossata</taxon>
        <taxon>Ditrysia</taxon>
        <taxon>Papilionoidea</taxon>
        <taxon>Pieridae</taxon>
        <taxon>Pierinae</taxon>
        <taxon>Leptosia</taxon>
    </lineage>
</organism>
<dbReference type="EMBL" id="CAVLEF010000007">
    <property type="protein sequence ID" value="CAK1545628.1"/>
    <property type="molecule type" value="Genomic_DNA"/>
</dbReference>
<dbReference type="Proteomes" id="UP001497472">
    <property type="component" value="Unassembled WGS sequence"/>
</dbReference>
<dbReference type="AlphaFoldDB" id="A0AAV1JAK1"/>
<gene>
    <name evidence="1" type="ORF">LNINA_LOCUS5257</name>
</gene>
<proteinExistence type="predicted"/>
<protein>
    <submittedName>
        <fullName evidence="1">Uncharacterized protein</fullName>
    </submittedName>
</protein>
<name>A0AAV1JAK1_9NEOP</name>
<evidence type="ECO:0000313" key="1">
    <source>
        <dbReference type="EMBL" id="CAK1545628.1"/>
    </source>
</evidence>
<accession>A0AAV1JAK1</accession>
<evidence type="ECO:0000313" key="2">
    <source>
        <dbReference type="Proteomes" id="UP001497472"/>
    </source>
</evidence>
<comment type="caution">
    <text evidence="1">The sequence shown here is derived from an EMBL/GenBank/DDBJ whole genome shotgun (WGS) entry which is preliminary data.</text>
</comment>
<sequence length="69" mass="7969">MDKLYWFDAPFDGAVFSPYVSSDMTLITEPPWPSINISSHPPPQLKIRTEVTICSVELKEDYTHIPFRI</sequence>
<keyword evidence="2" id="KW-1185">Reference proteome</keyword>
<reference evidence="1 2" key="1">
    <citation type="submission" date="2023-11" db="EMBL/GenBank/DDBJ databases">
        <authorList>
            <person name="Okamura Y."/>
        </authorList>
    </citation>
    <scope>NUCLEOTIDE SEQUENCE [LARGE SCALE GENOMIC DNA]</scope>
</reference>